<dbReference type="EMBL" id="LSYS01008642">
    <property type="protein sequence ID" value="OPJ68130.1"/>
    <property type="molecule type" value="Genomic_DNA"/>
</dbReference>
<gene>
    <name evidence="2" type="ORF">AV530_013660</name>
</gene>
<protein>
    <submittedName>
        <fullName evidence="2">Uncharacterized protein</fullName>
    </submittedName>
</protein>
<dbReference type="Proteomes" id="UP000190648">
    <property type="component" value="Unassembled WGS sequence"/>
</dbReference>
<reference evidence="2 3" key="1">
    <citation type="submission" date="2016-02" db="EMBL/GenBank/DDBJ databases">
        <title>Band-tailed pigeon sequencing and assembly.</title>
        <authorList>
            <person name="Soares A.E."/>
            <person name="Novak B.J."/>
            <person name="Rice E.S."/>
            <person name="O'Connell B."/>
            <person name="Chang D."/>
            <person name="Weber S."/>
            <person name="Shapiro B."/>
        </authorList>
    </citation>
    <scope>NUCLEOTIDE SEQUENCE [LARGE SCALE GENOMIC DNA]</scope>
    <source>
        <strain evidence="2">BTP2013</strain>
        <tissue evidence="2">Blood</tissue>
    </source>
</reference>
<evidence type="ECO:0000313" key="2">
    <source>
        <dbReference type="EMBL" id="OPJ68130.1"/>
    </source>
</evidence>
<feature type="region of interest" description="Disordered" evidence="1">
    <location>
        <begin position="84"/>
        <end position="113"/>
    </location>
</feature>
<name>A0A1V4J7S3_PATFA</name>
<evidence type="ECO:0000313" key="3">
    <source>
        <dbReference type="Proteomes" id="UP000190648"/>
    </source>
</evidence>
<comment type="caution">
    <text evidence="2">The sequence shown here is derived from an EMBL/GenBank/DDBJ whole genome shotgun (WGS) entry which is preliminary data.</text>
</comment>
<accession>A0A1V4J7S3</accession>
<organism evidence="2 3">
    <name type="scientific">Patagioenas fasciata monilis</name>
    <dbReference type="NCBI Taxonomy" id="372326"/>
    <lineage>
        <taxon>Eukaryota</taxon>
        <taxon>Metazoa</taxon>
        <taxon>Chordata</taxon>
        <taxon>Craniata</taxon>
        <taxon>Vertebrata</taxon>
        <taxon>Euteleostomi</taxon>
        <taxon>Archelosauria</taxon>
        <taxon>Archosauria</taxon>
        <taxon>Dinosauria</taxon>
        <taxon>Saurischia</taxon>
        <taxon>Theropoda</taxon>
        <taxon>Coelurosauria</taxon>
        <taxon>Aves</taxon>
        <taxon>Neognathae</taxon>
        <taxon>Neoaves</taxon>
        <taxon>Columbimorphae</taxon>
        <taxon>Columbiformes</taxon>
        <taxon>Columbidae</taxon>
        <taxon>Patagioenas</taxon>
    </lineage>
</organism>
<evidence type="ECO:0000256" key="1">
    <source>
        <dbReference type="SAM" id="MobiDB-lite"/>
    </source>
</evidence>
<dbReference type="AlphaFoldDB" id="A0A1V4J7S3"/>
<proteinExistence type="predicted"/>
<keyword evidence="3" id="KW-1185">Reference proteome</keyword>
<sequence length="113" mass="12287">MIRFTPHVDRDTVIGITCGATFCNNGLSRDCAVERPRGSKPGDSPADTSLCSLADFTRRCCSRYAWYLLYECMIAQQLSRSQPPFELSPDATAQTPLLGAKPKEAASVGASRI</sequence>